<dbReference type="AlphaFoldDB" id="A0AAW1RN71"/>
<accession>A0AAW1RN71</accession>
<gene>
    <name evidence="2" type="ORF">WJX84_012259</name>
</gene>
<proteinExistence type="predicted"/>
<dbReference type="EMBL" id="JALJOV010002064">
    <property type="protein sequence ID" value="KAK9835259.1"/>
    <property type="molecule type" value="Genomic_DNA"/>
</dbReference>
<evidence type="ECO:0000256" key="1">
    <source>
        <dbReference type="SAM" id="MobiDB-lite"/>
    </source>
</evidence>
<evidence type="ECO:0000313" key="2">
    <source>
        <dbReference type="EMBL" id="KAK9835259.1"/>
    </source>
</evidence>
<sequence>MASEADWFQSRKIPGKRSRALYAAGRPTGLYLRPSQVASFRTQTEVSVDQQRSNGSNSSSSMPRAAAHQPRSSQACTTFDQASAIPPHGPSPQPAQADTHALGPSNVGVGSKGWSHNHHLEIATDLWPPEQDAMQRLSHDIPWDVTNNINRQQQQRMPKPLDWPQGLSLLQMPDEWLPDDGAMWTIYDRLLGQEAQAGYHVSDEFTAQRLVFWQAAERRSAHDYAAVAAAFANAADAKQTVHERSFLWDYDHEIGHISAVLRGRVPSNAGVPIGFMLKHPHKEMRAAYGGAIESSHLPVAMLERIWLPASIQAAIKDDWDDTCADGWQAAASAIAAVSYMADTHATKDESRFLANNVNGWPAEADVKAASAADSNSGAAPEAGPSKLSTSAKAKERLQCTLVMPRKLPTDMCIVAFPIYERCESYVYLLPRVFRLLRLPELVVIPPSFKGIRQTGVPQELLRMLAEENIRMSDYPALMYRFRFVLSCIRGPLPHNGLNSTL</sequence>
<name>A0AAW1RN71_9CHLO</name>
<reference evidence="2 3" key="1">
    <citation type="journal article" date="2024" name="Nat. Commun.">
        <title>Phylogenomics reveals the evolutionary origins of lichenization in chlorophyte algae.</title>
        <authorList>
            <person name="Puginier C."/>
            <person name="Libourel C."/>
            <person name="Otte J."/>
            <person name="Skaloud P."/>
            <person name="Haon M."/>
            <person name="Grisel S."/>
            <person name="Petersen M."/>
            <person name="Berrin J.G."/>
            <person name="Delaux P.M."/>
            <person name="Dal Grande F."/>
            <person name="Keller J."/>
        </authorList>
    </citation>
    <scope>NUCLEOTIDE SEQUENCE [LARGE SCALE GENOMIC DNA]</scope>
    <source>
        <strain evidence="2 3">SAG 2523</strain>
    </source>
</reference>
<protein>
    <submittedName>
        <fullName evidence="2">Uncharacterized protein</fullName>
    </submittedName>
</protein>
<organism evidence="2 3">
    <name type="scientific">Apatococcus fuscideae</name>
    <dbReference type="NCBI Taxonomy" id="2026836"/>
    <lineage>
        <taxon>Eukaryota</taxon>
        <taxon>Viridiplantae</taxon>
        <taxon>Chlorophyta</taxon>
        <taxon>core chlorophytes</taxon>
        <taxon>Trebouxiophyceae</taxon>
        <taxon>Chlorellales</taxon>
        <taxon>Chlorellaceae</taxon>
        <taxon>Apatococcus</taxon>
    </lineage>
</organism>
<feature type="compositionally biased region" description="Polar residues" evidence="1">
    <location>
        <begin position="70"/>
        <end position="81"/>
    </location>
</feature>
<keyword evidence="3" id="KW-1185">Reference proteome</keyword>
<feature type="region of interest" description="Disordered" evidence="1">
    <location>
        <begin position="32"/>
        <end position="114"/>
    </location>
</feature>
<evidence type="ECO:0000313" key="3">
    <source>
        <dbReference type="Proteomes" id="UP001485043"/>
    </source>
</evidence>
<comment type="caution">
    <text evidence="2">The sequence shown here is derived from an EMBL/GenBank/DDBJ whole genome shotgun (WGS) entry which is preliminary data.</text>
</comment>
<dbReference type="Proteomes" id="UP001485043">
    <property type="component" value="Unassembled WGS sequence"/>
</dbReference>
<feature type="compositionally biased region" description="Polar residues" evidence="1">
    <location>
        <begin position="36"/>
        <end position="52"/>
    </location>
</feature>